<dbReference type="Pfam" id="PF08385">
    <property type="entry name" value="DHC_N1"/>
    <property type="match status" value="1"/>
</dbReference>
<proteinExistence type="inferred from homology"/>
<evidence type="ECO:0000256" key="1">
    <source>
        <dbReference type="ARBA" id="ARBA00008887"/>
    </source>
</evidence>
<dbReference type="GO" id="GO:0005858">
    <property type="term" value="C:axonemal dynein complex"/>
    <property type="evidence" value="ECO:0007669"/>
    <property type="project" value="TreeGrafter"/>
</dbReference>
<protein>
    <submittedName>
        <fullName evidence="3">Dynein heavy chain 5, axonemal-like</fullName>
    </submittedName>
</protein>
<dbReference type="GO" id="GO:0007018">
    <property type="term" value="P:microtubule-based movement"/>
    <property type="evidence" value="ECO:0007669"/>
    <property type="project" value="InterPro"/>
</dbReference>
<evidence type="ECO:0000259" key="2">
    <source>
        <dbReference type="Pfam" id="PF08385"/>
    </source>
</evidence>
<dbReference type="PANTHER" id="PTHR46532">
    <property type="entry name" value="MALE FERTILITY FACTOR KL5"/>
    <property type="match status" value="1"/>
</dbReference>
<reference evidence="3" key="1">
    <citation type="submission" date="2025-08" db="UniProtKB">
        <authorList>
            <consortium name="RefSeq"/>
        </authorList>
    </citation>
    <scope>IDENTIFICATION</scope>
    <source>
        <tissue evidence="3">Whole insect</tissue>
    </source>
</reference>
<dbReference type="InterPro" id="IPR026983">
    <property type="entry name" value="DHC"/>
</dbReference>
<name>A0A6P7GZS7_DIAVI</name>
<feature type="domain" description="Dynein heavy chain tail" evidence="2">
    <location>
        <begin position="11"/>
        <end position="191"/>
    </location>
</feature>
<organism evidence="3">
    <name type="scientific">Diabrotica virgifera virgifera</name>
    <name type="common">western corn rootworm</name>
    <dbReference type="NCBI Taxonomy" id="50390"/>
    <lineage>
        <taxon>Eukaryota</taxon>
        <taxon>Metazoa</taxon>
        <taxon>Ecdysozoa</taxon>
        <taxon>Arthropoda</taxon>
        <taxon>Hexapoda</taxon>
        <taxon>Insecta</taxon>
        <taxon>Pterygota</taxon>
        <taxon>Neoptera</taxon>
        <taxon>Endopterygota</taxon>
        <taxon>Coleoptera</taxon>
        <taxon>Polyphaga</taxon>
        <taxon>Cucujiformia</taxon>
        <taxon>Chrysomeloidea</taxon>
        <taxon>Chrysomelidae</taxon>
        <taxon>Galerucinae</taxon>
        <taxon>Diabroticina</taxon>
        <taxon>Diabroticites</taxon>
        <taxon>Diabrotica</taxon>
    </lineage>
</organism>
<dbReference type="InParanoid" id="A0A6P7GZS7"/>
<dbReference type="PANTHER" id="PTHR46532:SF4">
    <property type="entry name" value="AAA+ ATPASE DOMAIN-CONTAINING PROTEIN"/>
    <property type="match status" value="1"/>
</dbReference>
<gene>
    <name evidence="3" type="primary">LOC114345049</name>
</gene>
<dbReference type="RefSeq" id="XP_028151672.1">
    <property type="nucleotide sequence ID" value="XM_028295871.1"/>
</dbReference>
<dbReference type="InterPro" id="IPR013594">
    <property type="entry name" value="Dynein_heavy_tail"/>
</dbReference>
<dbReference type="GO" id="GO:0045505">
    <property type="term" value="F:dynein intermediate chain binding"/>
    <property type="evidence" value="ECO:0007669"/>
    <property type="project" value="InterPro"/>
</dbReference>
<feature type="non-terminal residue" evidence="3">
    <location>
        <position position="1"/>
    </location>
</feature>
<comment type="similarity">
    <text evidence="1">Belongs to the dynein heavy chain family.</text>
</comment>
<sequence length="233" mass="27492">CLVQFRQLRRENEFVGPVVEIEYWRRQLTRFTSVTEFLETEDCAVFIDFIKFINNRPVIKIWRKHVDAVYETRNESSDNVKYLHSMEKFWEPLYRLDPPDLQQHIPPLLNAIRMVFTTSKFYNSTGNVTAILVKISNQLIKRCRIYLNCNETKTIWRQPKQIVLDKIKTCLDLYLRYYQCYKGNVPTNIHSALTPLPFKIFIDEPSPTFRPIADGPSFVSTFKSGTLPCNRVA</sequence>
<dbReference type="GO" id="GO:0051959">
    <property type="term" value="F:dynein light intermediate chain binding"/>
    <property type="evidence" value="ECO:0007669"/>
    <property type="project" value="InterPro"/>
</dbReference>
<dbReference type="AlphaFoldDB" id="A0A6P7GZS7"/>
<accession>A0A6P7GZS7</accession>
<evidence type="ECO:0000313" key="3">
    <source>
        <dbReference type="RefSeq" id="XP_028151672.1"/>
    </source>
</evidence>